<dbReference type="PANTHER" id="PTHR38438:SF1">
    <property type="entry name" value="RIBOFLAVIN TRANSPORTER RIBU"/>
    <property type="match status" value="1"/>
</dbReference>
<reference evidence="10" key="1">
    <citation type="submission" date="2019-08" db="EMBL/GenBank/DDBJ databases">
        <title>Genomic characterization of a novel candidate phylum (ARYD3) from a high temperature, high salinity tertiary oil reservoir in north central Oklahoma, USA.</title>
        <authorList>
            <person name="Youssef N.H."/>
            <person name="Yadav A."/>
            <person name="Elshahed M.S."/>
        </authorList>
    </citation>
    <scope>NUCLEOTIDE SEQUENCE [LARGE SCALE GENOMIC DNA]</scope>
    <source>
        <strain evidence="10">ARYD3</strain>
    </source>
</reference>
<feature type="transmembrane region" description="Helical" evidence="9">
    <location>
        <begin position="158"/>
        <end position="182"/>
    </location>
</feature>
<dbReference type="Gene3D" id="1.10.1760.20">
    <property type="match status" value="1"/>
</dbReference>
<evidence type="ECO:0000256" key="6">
    <source>
        <dbReference type="ARBA" id="ARBA00022989"/>
    </source>
</evidence>
<protein>
    <recommendedName>
        <fullName evidence="8">Riboflavin transporter</fullName>
    </recommendedName>
</protein>
<keyword evidence="7 8" id="KW-0472">Membrane</keyword>
<evidence type="ECO:0000256" key="7">
    <source>
        <dbReference type="ARBA" id="ARBA00023136"/>
    </source>
</evidence>
<comment type="caution">
    <text evidence="10">The sequence shown here is derived from an EMBL/GenBank/DDBJ whole genome shotgun (WGS) entry which is preliminary data.</text>
</comment>
<feature type="transmembrane region" description="Helical" evidence="9">
    <location>
        <begin position="6"/>
        <end position="27"/>
    </location>
</feature>
<keyword evidence="6 9" id="KW-1133">Transmembrane helix</keyword>
<dbReference type="InterPro" id="IPR024529">
    <property type="entry name" value="ECF_trnsprt_substrate-spec"/>
</dbReference>
<dbReference type="Pfam" id="PF12822">
    <property type="entry name" value="ECF_trnsprt"/>
    <property type="match status" value="1"/>
</dbReference>
<accession>A0A5D0MH86</accession>
<evidence type="ECO:0000256" key="3">
    <source>
        <dbReference type="ARBA" id="ARBA00022448"/>
    </source>
</evidence>
<dbReference type="AlphaFoldDB" id="A0A5D0MH86"/>
<keyword evidence="11" id="KW-1185">Reference proteome</keyword>
<dbReference type="EMBL" id="VSIX01000058">
    <property type="protein sequence ID" value="TYB30983.1"/>
    <property type="molecule type" value="Genomic_DNA"/>
</dbReference>
<dbReference type="Proteomes" id="UP000324143">
    <property type="component" value="Unassembled WGS sequence"/>
</dbReference>
<evidence type="ECO:0000256" key="5">
    <source>
        <dbReference type="ARBA" id="ARBA00022692"/>
    </source>
</evidence>
<dbReference type="GO" id="GO:0005886">
    <property type="term" value="C:plasma membrane"/>
    <property type="evidence" value="ECO:0007669"/>
    <property type="project" value="UniProtKB-SubCell"/>
</dbReference>
<keyword evidence="4 8" id="KW-1003">Cell membrane</keyword>
<proteinExistence type="inferred from homology"/>
<evidence type="ECO:0000313" key="11">
    <source>
        <dbReference type="Proteomes" id="UP000324143"/>
    </source>
</evidence>
<feature type="transmembrane region" description="Helical" evidence="9">
    <location>
        <begin position="62"/>
        <end position="90"/>
    </location>
</feature>
<evidence type="ECO:0000313" key="10">
    <source>
        <dbReference type="EMBL" id="TYB30983.1"/>
    </source>
</evidence>
<sequence length="191" mass="21168">MKKNFIKISLLSAFSTVLMFLEFPFPFFPHFLKFDFSDIPAVIGAFALGPMAGVAIELLKNIFHGILASSTAFIGELANFTVGAVFVLISGTIYKFKKSKKGAYLSLSIATFVMASAATALNYFIFLPLYETILGFKIENIIQMSSKFNTFITDLKSLVLISIFPFNLIKGIIISVIVILIYKKLSPLLHK</sequence>
<evidence type="ECO:0000256" key="2">
    <source>
        <dbReference type="ARBA" id="ARBA00005540"/>
    </source>
</evidence>
<dbReference type="PANTHER" id="PTHR38438">
    <property type="entry name" value="RIBOFLAVIN TRANSPORTER RIBU"/>
    <property type="match status" value="1"/>
</dbReference>
<dbReference type="PIRSF" id="PIRSF037778">
    <property type="entry name" value="UCP037778_transp_RibU"/>
    <property type="match status" value="1"/>
</dbReference>
<keyword evidence="3 8" id="KW-0813">Transport</keyword>
<comment type="similarity">
    <text evidence="2 8">Belongs to the prokaryotic riboflavin transporter (P-RFT) (TC 2.A.87) family.</text>
</comment>
<keyword evidence="5 9" id="KW-0812">Transmembrane</keyword>
<evidence type="ECO:0000256" key="4">
    <source>
        <dbReference type="ARBA" id="ARBA00022475"/>
    </source>
</evidence>
<name>A0A5D0MH86_9BACT</name>
<dbReference type="InterPro" id="IPR025720">
    <property type="entry name" value="RibU"/>
</dbReference>
<evidence type="ECO:0000256" key="1">
    <source>
        <dbReference type="ARBA" id="ARBA00004651"/>
    </source>
</evidence>
<dbReference type="GO" id="GO:0032217">
    <property type="term" value="F:riboflavin transmembrane transporter activity"/>
    <property type="evidence" value="ECO:0007669"/>
    <property type="project" value="UniProtKB-UniRule"/>
</dbReference>
<evidence type="ECO:0000256" key="9">
    <source>
        <dbReference type="SAM" id="Phobius"/>
    </source>
</evidence>
<evidence type="ECO:0000256" key="8">
    <source>
        <dbReference type="PIRNR" id="PIRNR037778"/>
    </source>
</evidence>
<feature type="transmembrane region" description="Helical" evidence="9">
    <location>
        <begin position="102"/>
        <end position="126"/>
    </location>
</feature>
<organism evidence="10 11">
    <name type="scientific">Candidatus Mcinerneyibacterium aminivorans</name>
    <dbReference type="NCBI Taxonomy" id="2703815"/>
    <lineage>
        <taxon>Bacteria</taxon>
        <taxon>Candidatus Macinerneyibacteriota</taxon>
        <taxon>Candidatus Mcinerneyibacteria</taxon>
        <taxon>Candidatus Mcinerneyibacteriales</taxon>
        <taxon>Candidatus Mcinerneyibacteriaceae</taxon>
        <taxon>Candidatus Mcinerneyibacterium</taxon>
    </lineage>
</organism>
<comment type="function">
    <text evidence="8">Probably a riboflavin-binding protein that interacts with the energy-coupling factor (ECF) ABC-transporter complex.</text>
</comment>
<comment type="subcellular location">
    <subcellularLocation>
        <location evidence="1">Cell membrane</location>
        <topology evidence="1">Multi-pass membrane protein</topology>
    </subcellularLocation>
</comment>
<gene>
    <name evidence="10" type="ORF">FXF47_06045</name>
</gene>
<feature type="transmembrane region" description="Helical" evidence="9">
    <location>
        <begin position="39"/>
        <end position="56"/>
    </location>
</feature>